<evidence type="ECO:0000256" key="1">
    <source>
        <dbReference type="ARBA" id="ARBA00008226"/>
    </source>
</evidence>
<dbReference type="Gene3D" id="2.40.50.140">
    <property type="entry name" value="Nucleic acid-binding proteins"/>
    <property type="match status" value="1"/>
</dbReference>
<dbReference type="SUPFAM" id="SSF55681">
    <property type="entry name" value="Class II aaRS and biotin synthetases"/>
    <property type="match status" value="1"/>
</dbReference>
<evidence type="ECO:0000313" key="11">
    <source>
        <dbReference type="Proteomes" id="UP000831787"/>
    </source>
</evidence>
<dbReference type="CDD" id="cd00776">
    <property type="entry name" value="AsxRS_core"/>
    <property type="match status" value="1"/>
</dbReference>
<feature type="domain" description="Aminoacyl-transfer RNA synthetases class-II family profile" evidence="9">
    <location>
        <begin position="130"/>
        <end position="430"/>
    </location>
</feature>
<name>A0ABY4EE49_9BACI</name>
<evidence type="ECO:0000256" key="7">
    <source>
        <dbReference type="ARBA" id="ARBA00023146"/>
    </source>
</evidence>
<keyword evidence="2 8" id="KW-0963">Cytoplasm</keyword>
<organism evidence="10 11">
    <name type="scientific">Halobacillus salinarum</name>
    <dbReference type="NCBI Taxonomy" id="2932257"/>
    <lineage>
        <taxon>Bacteria</taxon>
        <taxon>Bacillati</taxon>
        <taxon>Bacillota</taxon>
        <taxon>Bacilli</taxon>
        <taxon>Bacillales</taxon>
        <taxon>Bacillaceae</taxon>
        <taxon>Halobacillus</taxon>
    </lineage>
</organism>
<protein>
    <recommendedName>
        <fullName evidence="8">Asparagine--tRNA ligase</fullName>
        <ecNumber evidence="8">6.1.1.22</ecNumber>
    </recommendedName>
    <alternativeName>
        <fullName evidence="8">Asparaginyl-tRNA synthetase</fullName>
        <shortName evidence="8">AsnRS</shortName>
    </alternativeName>
</protein>
<dbReference type="NCBIfam" id="NF003037">
    <property type="entry name" value="PRK03932.1"/>
    <property type="match status" value="1"/>
</dbReference>
<evidence type="ECO:0000256" key="5">
    <source>
        <dbReference type="ARBA" id="ARBA00022840"/>
    </source>
</evidence>
<dbReference type="EC" id="6.1.1.22" evidence="8"/>
<dbReference type="InterPro" id="IPR012340">
    <property type="entry name" value="NA-bd_OB-fold"/>
</dbReference>
<dbReference type="PANTHER" id="PTHR22594">
    <property type="entry name" value="ASPARTYL/LYSYL-TRNA SYNTHETASE"/>
    <property type="match status" value="1"/>
</dbReference>
<keyword evidence="3 8" id="KW-0436">Ligase</keyword>
<evidence type="ECO:0000313" key="10">
    <source>
        <dbReference type="EMBL" id="UOQ42741.1"/>
    </source>
</evidence>
<dbReference type="EMBL" id="CP095073">
    <property type="protein sequence ID" value="UOQ42741.1"/>
    <property type="molecule type" value="Genomic_DNA"/>
</dbReference>
<dbReference type="InterPro" id="IPR006195">
    <property type="entry name" value="aa-tRNA-synth_II"/>
</dbReference>
<dbReference type="InterPro" id="IPR004522">
    <property type="entry name" value="Asn-tRNA-ligase"/>
</dbReference>
<dbReference type="PROSITE" id="PS50862">
    <property type="entry name" value="AA_TRNA_LIGASE_II"/>
    <property type="match status" value="1"/>
</dbReference>
<dbReference type="Gene3D" id="3.30.930.10">
    <property type="entry name" value="Bira Bifunctional Protein, Domain 2"/>
    <property type="match status" value="1"/>
</dbReference>
<dbReference type="Pfam" id="PF00152">
    <property type="entry name" value="tRNA-synt_2"/>
    <property type="match status" value="1"/>
</dbReference>
<evidence type="ECO:0000256" key="3">
    <source>
        <dbReference type="ARBA" id="ARBA00022598"/>
    </source>
</evidence>
<dbReference type="InterPro" id="IPR004365">
    <property type="entry name" value="NA-bd_OB_tRNA"/>
</dbReference>
<dbReference type="HAMAP" id="MF_00534">
    <property type="entry name" value="Asn_tRNA_synth"/>
    <property type="match status" value="1"/>
</dbReference>
<dbReference type="CDD" id="cd04323">
    <property type="entry name" value="AsnRS_cyto_like_N"/>
    <property type="match status" value="1"/>
</dbReference>
<evidence type="ECO:0000259" key="9">
    <source>
        <dbReference type="PROSITE" id="PS50862"/>
    </source>
</evidence>
<evidence type="ECO:0000256" key="8">
    <source>
        <dbReference type="HAMAP-Rule" id="MF_00534"/>
    </source>
</evidence>
<proteinExistence type="inferred from homology"/>
<dbReference type="InterPro" id="IPR045864">
    <property type="entry name" value="aa-tRNA-synth_II/BPL/LPL"/>
</dbReference>
<dbReference type="InterPro" id="IPR004364">
    <property type="entry name" value="Aa-tRNA-synt_II"/>
</dbReference>
<dbReference type="GO" id="GO:0004816">
    <property type="term" value="F:asparagine-tRNA ligase activity"/>
    <property type="evidence" value="ECO:0007669"/>
    <property type="project" value="UniProtKB-EC"/>
</dbReference>
<comment type="similarity">
    <text evidence="1 8">Belongs to the class-II aminoacyl-tRNA synthetase family.</text>
</comment>
<gene>
    <name evidence="8 10" type="primary">asnS</name>
    <name evidence="10" type="ORF">MUN89_12250</name>
</gene>
<dbReference type="Proteomes" id="UP000831787">
    <property type="component" value="Chromosome"/>
</dbReference>
<dbReference type="PRINTS" id="PR01042">
    <property type="entry name" value="TRNASYNTHASP"/>
</dbReference>
<dbReference type="SUPFAM" id="SSF50249">
    <property type="entry name" value="Nucleic acid-binding proteins"/>
    <property type="match status" value="1"/>
</dbReference>
<comment type="catalytic activity">
    <reaction evidence="8">
        <text>tRNA(Asn) + L-asparagine + ATP = L-asparaginyl-tRNA(Asn) + AMP + diphosphate + H(+)</text>
        <dbReference type="Rhea" id="RHEA:11180"/>
        <dbReference type="Rhea" id="RHEA-COMP:9659"/>
        <dbReference type="Rhea" id="RHEA-COMP:9674"/>
        <dbReference type="ChEBI" id="CHEBI:15378"/>
        <dbReference type="ChEBI" id="CHEBI:30616"/>
        <dbReference type="ChEBI" id="CHEBI:33019"/>
        <dbReference type="ChEBI" id="CHEBI:58048"/>
        <dbReference type="ChEBI" id="CHEBI:78442"/>
        <dbReference type="ChEBI" id="CHEBI:78515"/>
        <dbReference type="ChEBI" id="CHEBI:456215"/>
        <dbReference type="EC" id="6.1.1.22"/>
    </reaction>
</comment>
<keyword evidence="7 8" id="KW-0030">Aminoacyl-tRNA synthetase</keyword>
<dbReference type="Pfam" id="PF01336">
    <property type="entry name" value="tRNA_anti-codon"/>
    <property type="match status" value="1"/>
</dbReference>
<keyword evidence="4 8" id="KW-0547">Nucleotide-binding</keyword>
<dbReference type="NCBIfam" id="TIGR00457">
    <property type="entry name" value="asnS"/>
    <property type="match status" value="1"/>
</dbReference>
<comment type="subunit">
    <text evidence="8">Homodimer.</text>
</comment>
<sequence length="430" mass="48962">MKTTISEVSKHVGEEVTIGAWIANKRSSGKIAFLQLRDGTGFMQGIVVKAEIGDDKFQQAKALTQESSLYVTGKIVEDTRSPLGFEMQVNDFEVIHEAVDYPITPKEHGTEFLMDHRHLWLRSSRQHSVMKIRNEIIRATYEFFNSQGYVKIDPPILTGSSAEGTTELFRTKYFEEDAYLSQSGQLYMEAAAMAFGKVFSFGPTFRAEKSKTRRHLIEFWMIEPEMAFMDHNDSLEVQEQYVSHVVQAVLSHCKIELDTLGRDTSKLSKIKAPFPRITYDEAVQLLKEKGFTDIEWGEDFGAPHETAIAESFDKPVFITNYPADIKAFYMKPDPSRPEVVLCADLIAPEGYGEIIGGSQRIDDLELMKQRYEEHGLSGDAYQWYLQLREYGSVPHSGFGLGLERTVAWLSGVEHVRETIPFPRLLNRLYP</sequence>
<evidence type="ECO:0000256" key="2">
    <source>
        <dbReference type="ARBA" id="ARBA00022490"/>
    </source>
</evidence>
<comment type="subcellular location">
    <subcellularLocation>
        <location evidence="8">Cytoplasm</location>
    </subcellularLocation>
</comment>
<keyword evidence="6 8" id="KW-0648">Protein biosynthesis</keyword>
<dbReference type="InterPro" id="IPR002312">
    <property type="entry name" value="Asp/Asn-tRNA-synth_IIb"/>
</dbReference>
<reference evidence="10 11" key="1">
    <citation type="submission" date="2022-04" db="EMBL/GenBank/DDBJ databases">
        <title>Halobacillus sp. isolated from saltern.</title>
        <authorList>
            <person name="Won M."/>
            <person name="Lee C.-M."/>
            <person name="Woen H.-Y."/>
            <person name="Kwon S.-W."/>
        </authorList>
    </citation>
    <scope>NUCLEOTIDE SEQUENCE [LARGE SCALE GENOMIC DNA]</scope>
    <source>
        <strain evidence="10 11">SSBR10-3</strain>
    </source>
</reference>
<evidence type="ECO:0000256" key="6">
    <source>
        <dbReference type="ARBA" id="ARBA00022917"/>
    </source>
</evidence>
<dbReference type="RefSeq" id="WP_244708101.1">
    <property type="nucleotide sequence ID" value="NZ_CP095073.1"/>
</dbReference>
<evidence type="ECO:0000256" key="4">
    <source>
        <dbReference type="ARBA" id="ARBA00022741"/>
    </source>
</evidence>
<dbReference type="PANTHER" id="PTHR22594:SF34">
    <property type="entry name" value="ASPARAGINE--TRNA LIGASE, MITOCHONDRIAL-RELATED"/>
    <property type="match status" value="1"/>
</dbReference>
<keyword evidence="11" id="KW-1185">Reference proteome</keyword>
<dbReference type="NCBIfam" id="NF003483">
    <property type="entry name" value="PRK05159.1"/>
    <property type="match status" value="1"/>
</dbReference>
<keyword evidence="5 8" id="KW-0067">ATP-binding</keyword>
<accession>A0ABY4EE49</accession>